<dbReference type="Proteomes" id="UP001597467">
    <property type="component" value="Unassembled WGS sequence"/>
</dbReference>
<name>A0ABW5K5C4_9FLAO</name>
<dbReference type="RefSeq" id="WP_379904171.1">
    <property type="nucleotide sequence ID" value="NZ_JBHULM010000011.1"/>
</dbReference>
<evidence type="ECO:0000256" key="1">
    <source>
        <dbReference type="SAM" id="SignalP"/>
    </source>
</evidence>
<feature type="chain" id="PRO_5045537119" description="Lipoprotein" evidence="1">
    <location>
        <begin position="25"/>
        <end position="178"/>
    </location>
</feature>
<sequence length="178" mass="20172">MRFIKTSILSVLLLFFMASFSNCSSTKETNNQAKKVTMQDLQENPSFTLGQSFYKHWVAGVKGGGSGIHLQIEVTSNDNNVVFDSVYFRNMKSALEPIKEGYVANFNTNANTREDIIMSTDKHAEYANQLPSTADFPFQLKDNECVISYVEDNSTKYFKIENLVKKSRDEYPSAPPKH</sequence>
<gene>
    <name evidence="2" type="ORF">ACFSSB_11080</name>
</gene>
<dbReference type="EMBL" id="JBHULM010000011">
    <property type="protein sequence ID" value="MFD2542862.1"/>
    <property type="molecule type" value="Genomic_DNA"/>
</dbReference>
<keyword evidence="1" id="KW-0732">Signal</keyword>
<comment type="caution">
    <text evidence="2">The sequence shown here is derived from an EMBL/GenBank/DDBJ whole genome shotgun (WGS) entry which is preliminary data.</text>
</comment>
<keyword evidence="3" id="KW-1185">Reference proteome</keyword>
<reference evidence="3" key="1">
    <citation type="journal article" date="2019" name="Int. J. Syst. Evol. Microbiol.">
        <title>The Global Catalogue of Microorganisms (GCM) 10K type strain sequencing project: providing services to taxonomists for standard genome sequencing and annotation.</title>
        <authorList>
            <consortium name="The Broad Institute Genomics Platform"/>
            <consortium name="The Broad Institute Genome Sequencing Center for Infectious Disease"/>
            <person name="Wu L."/>
            <person name="Ma J."/>
        </authorList>
    </citation>
    <scope>NUCLEOTIDE SEQUENCE [LARGE SCALE GENOMIC DNA]</scope>
    <source>
        <strain evidence="3">KCTC 42808</strain>
    </source>
</reference>
<protein>
    <recommendedName>
        <fullName evidence="4">Lipoprotein</fullName>
    </recommendedName>
</protein>
<accession>A0ABW5K5C4</accession>
<evidence type="ECO:0008006" key="4">
    <source>
        <dbReference type="Google" id="ProtNLM"/>
    </source>
</evidence>
<proteinExistence type="predicted"/>
<evidence type="ECO:0000313" key="3">
    <source>
        <dbReference type="Proteomes" id="UP001597467"/>
    </source>
</evidence>
<evidence type="ECO:0000313" key="2">
    <source>
        <dbReference type="EMBL" id="MFD2542862.1"/>
    </source>
</evidence>
<organism evidence="2 3">
    <name type="scientific">Lacinutrix gracilariae</name>
    <dbReference type="NCBI Taxonomy" id="1747198"/>
    <lineage>
        <taxon>Bacteria</taxon>
        <taxon>Pseudomonadati</taxon>
        <taxon>Bacteroidota</taxon>
        <taxon>Flavobacteriia</taxon>
        <taxon>Flavobacteriales</taxon>
        <taxon>Flavobacteriaceae</taxon>
        <taxon>Lacinutrix</taxon>
    </lineage>
</organism>
<feature type="signal peptide" evidence="1">
    <location>
        <begin position="1"/>
        <end position="24"/>
    </location>
</feature>